<dbReference type="Gene3D" id="3.30.450.20">
    <property type="entry name" value="PAS domain"/>
    <property type="match status" value="1"/>
</dbReference>
<proteinExistence type="predicted"/>
<accession>A0A073IVY7</accession>
<comment type="caution">
    <text evidence="4">The sequence shown here is derived from an EMBL/GenBank/DDBJ whole genome shotgun (WGS) entry which is preliminary data.</text>
</comment>
<dbReference type="Pfam" id="PF00672">
    <property type="entry name" value="HAMP"/>
    <property type="match status" value="1"/>
</dbReference>
<dbReference type="GeneID" id="68869795"/>
<reference evidence="4 5" key="1">
    <citation type="submission" date="2014-01" db="EMBL/GenBank/DDBJ databases">
        <title>Sulfitobacter sp. H3 (MCCC 1A00686) Genome Sequencing.</title>
        <authorList>
            <person name="Lai Q."/>
            <person name="Hong Z."/>
        </authorList>
    </citation>
    <scope>NUCLEOTIDE SEQUENCE [LARGE SCALE GENOMIC DNA]</scope>
    <source>
        <strain evidence="4 5">H3</strain>
    </source>
</reference>
<dbReference type="GO" id="GO:0007165">
    <property type="term" value="P:signal transduction"/>
    <property type="evidence" value="ECO:0007669"/>
    <property type="project" value="InterPro"/>
</dbReference>
<dbReference type="InterPro" id="IPR003660">
    <property type="entry name" value="HAMP_dom"/>
</dbReference>
<dbReference type="EMBL" id="JAMD01000022">
    <property type="protein sequence ID" value="KEJ93949.1"/>
    <property type="molecule type" value="Genomic_DNA"/>
</dbReference>
<dbReference type="Proteomes" id="UP000027746">
    <property type="component" value="Unassembled WGS sequence"/>
</dbReference>
<gene>
    <name evidence="4" type="ORF">SUH3_12240</name>
</gene>
<evidence type="ECO:0000259" key="3">
    <source>
        <dbReference type="PROSITE" id="PS50885"/>
    </source>
</evidence>
<feature type="transmembrane region" description="Helical" evidence="2">
    <location>
        <begin position="292"/>
        <end position="314"/>
    </location>
</feature>
<evidence type="ECO:0000313" key="4">
    <source>
        <dbReference type="EMBL" id="KEJ93949.1"/>
    </source>
</evidence>
<dbReference type="AlphaFoldDB" id="A0A073IVY7"/>
<dbReference type="Gene3D" id="6.10.340.10">
    <property type="match status" value="1"/>
</dbReference>
<evidence type="ECO:0000313" key="5">
    <source>
        <dbReference type="Proteomes" id="UP000027746"/>
    </source>
</evidence>
<evidence type="ECO:0000256" key="1">
    <source>
        <dbReference type="SAM" id="MobiDB-lite"/>
    </source>
</evidence>
<dbReference type="PROSITE" id="PS50885">
    <property type="entry name" value="HAMP"/>
    <property type="match status" value="1"/>
</dbReference>
<feature type="transmembrane region" description="Helical" evidence="2">
    <location>
        <begin position="12"/>
        <end position="35"/>
    </location>
</feature>
<organism evidence="4 5">
    <name type="scientific">Pseudosulfitobacter pseudonitzschiae</name>
    <dbReference type="NCBI Taxonomy" id="1402135"/>
    <lineage>
        <taxon>Bacteria</taxon>
        <taxon>Pseudomonadati</taxon>
        <taxon>Pseudomonadota</taxon>
        <taxon>Alphaproteobacteria</taxon>
        <taxon>Rhodobacterales</taxon>
        <taxon>Roseobacteraceae</taxon>
        <taxon>Pseudosulfitobacter</taxon>
    </lineage>
</organism>
<dbReference type="RefSeq" id="WP_051694689.1">
    <property type="nucleotide sequence ID" value="NZ_CP054599.1"/>
</dbReference>
<dbReference type="SMART" id="SM00304">
    <property type="entry name" value="HAMP"/>
    <property type="match status" value="1"/>
</dbReference>
<sequence>MRRAQKKPAPRAIFWIAAALIVSVFCAAVFVAYIVTQRSNLAQQRLRHDIVLRGADAIGLSFNTALKREWDSLHAVARNISNSSKEEIDDFVDAVAQTGGQVAWAGVADLDGRIKSGSNRLREGEVVSERRWYREGLRQANVGNVYTSDFLERDENHRKQSLLNLSTPVLDEESGEVTGVLVYSLRMAWVQNFLIRARKQLNIDVVVQNREGETLADTRETAHSLPEAAIVQAKLGRDLGNTFYLLDKTDGLYAFSPNFVSDELPDFGWRVFAVLDSSNLIDVMPQLLRTSVVAVLFAAGFVLIVTLLVARIVLSPLQDLTSTAIAMAEGDFEYPLESRSSREAIALSQALTRIQGTLALHAKLKAYQETHSRRAMPSGAEVTPLRDGDTSDQNSDEPWHQKKTRRKT</sequence>
<keyword evidence="5" id="KW-1185">Reference proteome</keyword>
<keyword evidence="2" id="KW-1133">Transmembrane helix</keyword>
<dbReference type="GO" id="GO:0016020">
    <property type="term" value="C:membrane"/>
    <property type="evidence" value="ECO:0007669"/>
    <property type="project" value="InterPro"/>
</dbReference>
<dbReference type="CDD" id="cd06225">
    <property type="entry name" value="HAMP"/>
    <property type="match status" value="1"/>
</dbReference>
<name>A0A073IVY7_9RHOB</name>
<evidence type="ECO:0000256" key="2">
    <source>
        <dbReference type="SAM" id="Phobius"/>
    </source>
</evidence>
<protein>
    <recommendedName>
        <fullName evidence="3">HAMP domain-containing protein</fullName>
    </recommendedName>
</protein>
<feature type="domain" description="HAMP" evidence="3">
    <location>
        <begin position="311"/>
        <end position="363"/>
    </location>
</feature>
<dbReference type="CDD" id="cd18773">
    <property type="entry name" value="PDC1_HK_sensor"/>
    <property type="match status" value="1"/>
</dbReference>
<keyword evidence="2" id="KW-0472">Membrane</keyword>
<feature type="region of interest" description="Disordered" evidence="1">
    <location>
        <begin position="369"/>
        <end position="408"/>
    </location>
</feature>
<keyword evidence="2" id="KW-0812">Transmembrane</keyword>